<comment type="caution">
    <text evidence="3">The sequence shown here is derived from an EMBL/GenBank/DDBJ whole genome shotgun (WGS) entry which is preliminary data.</text>
</comment>
<dbReference type="SMART" id="SM00749">
    <property type="entry name" value="BON"/>
    <property type="match status" value="1"/>
</dbReference>
<dbReference type="PANTHER" id="PTHR34606">
    <property type="entry name" value="BON DOMAIN-CONTAINING PROTEIN"/>
    <property type="match status" value="1"/>
</dbReference>
<dbReference type="Gene3D" id="3.30.1340.30">
    <property type="match status" value="1"/>
</dbReference>
<gene>
    <name evidence="4" type="ORF">FSB64_40100</name>
    <name evidence="3" type="ORF">HDG41_003731</name>
</gene>
<feature type="chain" id="PRO_5030998352" evidence="1">
    <location>
        <begin position="25"/>
        <end position="120"/>
    </location>
</feature>
<dbReference type="EMBL" id="VOMC01000114">
    <property type="protein sequence ID" value="NVI09680.1"/>
    <property type="molecule type" value="Genomic_DNA"/>
</dbReference>
<name>A0A7W8L7N6_9BURK</name>
<dbReference type="InterPro" id="IPR007055">
    <property type="entry name" value="BON_dom"/>
</dbReference>
<organism evidence="3 5">
    <name type="scientific">Paraburkholderia youngii</name>
    <dbReference type="NCBI Taxonomy" id="2782701"/>
    <lineage>
        <taxon>Bacteria</taxon>
        <taxon>Pseudomonadati</taxon>
        <taxon>Pseudomonadota</taxon>
        <taxon>Betaproteobacteria</taxon>
        <taxon>Burkholderiales</taxon>
        <taxon>Burkholderiaceae</taxon>
        <taxon>Paraburkholderia</taxon>
    </lineage>
</organism>
<dbReference type="AlphaFoldDB" id="A0A7W8L7N6"/>
<dbReference type="InterPro" id="IPR014004">
    <property type="entry name" value="Transpt-assoc_nodulatn_dom_bac"/>
</dbReference>
<accession>A0A7W8L7N6</accession>
<evidence type="ECO:0000313" key="4">
    <source>
        <dbReference type="EMBL" id="NVI09680.1"/>
    </source>
</evidence>
<evidence type="ECO:0000313" key="5">
    <source>
        <dbReference type="Proteomes" id="UP000592820"/>
    </source>
</evidence>
<dbReference type="RefSeq" id="WP_176125263.1">
    <property type="nucleotide sequence ID" value="NZ_JACHDE010000006.1"/>
</dbReference>
<evidence type="ECO:0000313" key="6">
    <source>
        <dbReference type="Proteomes" id="UP000821598"/>
    </source>
</evidence>
<evidence type="ECO:0000259" key="2">
    <source>
        <dbReference type="PROSITE" id="PS50914"/>
    </source>
</evidence>
<dbReference type="InterPro" id="IPR051686">
    <property type="entry name" value="Lipoprotein_DolP"/>
</dbReference>
<reference evidence="4 6" key="1">
    <citation type="submission" date="2019-08" db="EMBL/GenBank/DDBJ databases">
        <title>Paraburkholderia simonii sp. nov. and P. youngii sp. nov. Brazilian and Mexican Mimosa-associated rhizobia.</title>
        <authorList>
            <person name="Mavima L."/>
            <person name="Beukes C.W."/>
            <person name="Palmer M."/>
            <person name="De Meyer S.E."/>
            <person name="James E.K."/>
            <person name="Maluk M."/>
            <person name="Avontuur J.R."/>
            <person name="Chan W.Y."/>
            <person name="Venter S.N."/>
            <person name="Steenkamp E.T."/>
        </authorList>
    </citation>
    <scope>NUCLEOTIDE SEQUENCE [LARGE SCALE GENOMIC DNA]</scope>
    <source>
        <strain evidence="4 6">JPY454</strain>
    </source>
</reference>
<sequence>MKTLQIIKVISSALVVLVSFSTYAQSSDATGAQGAMAAPSANGQPVSNHTLEKNVRRALSKTQGLTVENIIVRARNGAVTLEGSVPDGDQIALAAQAAQGVSGVKSVKNALTIRAEGGGQ</sequence>
<evidence type="ECO:0000313" key="3">
    <source>
        <dbReference type="EMBL" id="MBB5401648.1"/>
    </source>
</evidence>
<dbReference type="PROSITE" id="PS50914">
    <property type="entry name" value="BON"/>
    <property type="match status" value="1"/>
</dbReference>
<reference evidence="3 5" key="2">
    <citation type="submission" date="2020-08" db="EMBL/GenBank/DDBJ databases">
        <title>Genomic Encyclopedia of Type Strains, Phase IV (KMG-V): Genome sequencing to study the core and pangenomes of soil and plant-associated prokaryotes.</title>
        <authorList>
            <person name="Whitman W."/>
        </authorList>
    </citation>
    <scope>NUCLEOTIDE SEQUENCE [LARGE SCALE GENOMIC DNA]</scope>
    <source>
        <strain evidence="3 5">JPY162</strain>
    </source>
</reference>
<protein>
    <submittedName>
        <fullName evidence="4">BON domain-containing protein</fullName>
    </submittedName>
    <submittedName>
        <fullName evidence="3">Osmotically-inducible protein OsmY</fullName>
    </submittedName>
</protein>
<dbReference type="Proteomes" id="UP000821598">
    <property type="component" value="Unassembled WGS sequence"/>
</dbReference>
<dbReference type="Pfam" id="PF04972">
    <property type="entry name" value="BON"/>
    <property type="match status" value="1"/>
</dbReference>
<dbReference type="PANTHER" id="PTHR34606:SF15">
    <property type="entry name" value="BON DOMAIN-CONTAINING PROTEIN"/>
    <property type="match status" value="1"/>
</dbReference>
<feature type="signal peptide" evidence="1">
    <location>
        <begin position="1"/>
        <end position="24"/>
    </location>
</feature>
<feature type="domain" description="BON" evidence="2">
    <location>
        <begin position="47"/>
        <end position="115"/>
    </location>
</feature>
<keyword evidence="6" id="KW-1185">Reference proteome</keyword>
<dbReference type="EMBL" id="JACHDE010000006">
    <property type="protein sequence ID" value="MBB5401648.1"/>
    <property type="molecule type" value="Genomic_DNA"/>
</dbReference>
<evidence type="ECO:0000256" key="1">
    <source>
        <dbReference type="SAM" id="SignalP"/>
    </source>
</evidence>
<keyword evidence="1" id="KW-0732">Signal</keyword>
<proteinExistence type="predicted"/>
<dbReference type="Proteomes" id="UP000592820">
    <property type="component" value="Unassembled WGS sequence"/>
</dbReference>